<dbReference type="AlphaFoldDB" id="A0A0H2RB75"/>
<organism evidence="3 4">
    <name type="scientific">Schizopora paradoxa</name>
    <dbReference type="NCBI Taxonomy" id="27342"/>
    <lineage>
        <taxon>Eukaryota</taxon>
        <taxon>Fungi</taxon>
        <taxon>Dikarya</taxon>
        <taxon>Basidiomycota</taxon>
        <taxon>Agaricomycotina</taxon>
        <taxon>Agaricomycetes</taxon>
        <taxon>Hymenochaetales</taxon>
        <taxon>Schizoporaceae</taxon>
        <taxon>Schizopora</taxon>
    </lineage>
</organism>
<feature type="transmembrane region" description="Helical" evidence="1">
    <location>
        <begin position="96"/>
        <end position="114"/>
    </location>
</feature>
<keyword evidence="4" id="KW-1185">Reference proteome</keyword>
<dbReference type="Proteomes" id="UP000053477">
    <property type="component" value="Unassembled WGS sequence"/>
</dbReference>
<protein>
    <recommendedName>
        <fullName evidence="2">DUF6533 domain-containing protein</fullName>
    </recommendedName>
</protein>
<evidence type="ECO:0000256" key="1">
    <source>
        <dbReference type="SAM" id="Phobius"/>
    </source>
</evidence>
<keyword evidence="1" id="KW-1133">Transmembrane helix</keyword>
<evidence type="ECO:0000313" key="4">
    <source>
        <dbReference type="Proteomes" id="UP000053477"/>
    </source>
</evidence>
<gene>
    <name evidence="3" type="ORF">SCHPADRAFT_943875</name>
</gene>
<reference evidence="3 4" key="1">
    <citation type="submission" date="2015-04" db="EMBL/GenBank/DDBJ databases">
        <title>Complete genome sequence of Schizopora paradoxa KUC8140, a cosmopolitan wood degrader in East Asia.</title>
        <authorList>
            <consortium name="DOE Joint Genome Institute"/>
            <person name="Min B."/>
            <person name="Park H."/>
            <person name="Jang Y."/>
            <person name="Kim J.-J."/>
            <person name="Kim K.H."/>
            <person name="Pangilinan J."/>
            <person name="Lipzen A."/>
            <person name="Riley R."/>
            <person name="Grigoriev I.V."/>
            <person name="Spatafora J.W."/>
            <person name="Choi I.-G."/>
        </authorList>
    </citation>
    <scope>NUCLEOTIDE SEQUENCE [LARGE SCALE GENOMIC DNA]</scope>
    <source>
        <strain evidence="3 4">KUC8140</strain>
    </source>
</reference>
<name>A0A0H2RB75_9AGAM</name>
<keyword evidence="1" id="KW-0812">Transmembrane</keyword>
<sequence length="347" mass="39194">MSAQLPPTVIQPIRHALLNKYFIISAEAILFYDYFVMLPAEIEHIWMTKWGVGNLLYILTRYTAFVQSPFIVLYAFDVGLGQSPNAPMLCERIYKTAAWLDLMGIVIATNILFLRTAAIWGWSRRAVICAVFSNFVVPVIPIYSLAQTLSSMEYVPSPIPSLFPCNAEFPRNIAYIAFAFVMINETIVLVLTVYRRIRTWPERPTPLLRTLYHDAILFFGCLIIVSALNLILYSTPSLKDFYQLLVQMQNVLHSVSTSRIILHLRLTACQSCIIDGSALLSKEYMKKSLKRMVFQDPGQQNTGDTDTDTDYDCNSVPVELDARGSSADGPGDGEEAKQYLVVNPYMI</sequence>
<dbReference type="OrthoDB" id="2958007at2759"/>
<dbReference type="EMBL" id="KQ086065">
    <property type="protein sequence ID" value="KLO09140.1"/>
    <property type="molecule type" value="Genomic_DNA"/>
</dbReference>
<feature type="domain" description="DUF6533" evidence="2">
    <location>
        <begin position="21"/>
        <end position="66"/>
    </location>
</feature>
<feature type="transmembrane region" description="Helical" evidence="1">
    <location>
        <begin position="54"/>
        <end position="76"/>
    </location>
</feature>
<dbReference type="Pfam" id="PF20151">
    <property type="entry name" value="DUF6533"/>
    <property type="match status" value="1"/>
</dbReference>
<feature type="transmembrane region" description="Helical" evidence="1">
    <location>
        <begin position="173"/>
        <end position="194"/>
    </location>
</feature>
<feature type="transmembrane region" description="Helical" evidence="1">
    <location>
        <begin position="126"/>
        <end position="146"/>
    </location>
</feature>
<dbReference type="InParanoid" id="A0A0H2RB75"/>
<dbReference type="InterPro" id="IPR045340">
    <property type="entry name" value="DUF6533"/>
</dbReference>
<evidence type="ECO:0000313" key="3">
    <source>
        <dbReference type="EMBL" id="KLO09140.1"/>
    </source>
</evidence>
<accession>A0A0H2RB75</accession>
<proteinExistence type="predicted"/>
<feature type="transmembrane region" description="Helical" evidence="1">
    <location>
        <begin position="215"/>
        <end position="235"/>
    </location>
</feature>
<evidence type="ECO:0000259" key="2">
    <source>
        <dbReference type="Pfam" id="PF20151"/>
    </source>
</evidence>
<keyword evidence="1" id="KW-0472">Membrane</keyword>